<feature type="region of interest" description="Disordered" evidence="8">
    <location>
        <begin position="1"/>
        <end position="34"/>
    </location>
</feature>
<dbReference type="PANTHER" id="PTHR30151:SF38">
    <property type="entry name" value="ALIPHATIC SULFONATES TRANSPORT PERMEASE PROTEIN SSUC-RELATED"/>
    <property type="match status" value="1"/>
</dbReference>
<feature type="transmembrane region" description="Helical" evidence="7">
    <location>
        <begin position="251"/>
        <end position="268"/>
    </location>
</feature>
<comment type="caution">
    <text evidence="10">The sequence shown here is derived from an EMBL/GenBank/DDBJ whole genome shotgun (WGS) entry which is preliminary data.</text>
</comment>
<evidence type="ECO:0000256" key="8">
    <source>
        <dbReference type="SAM" id="MobiDB-lite"/>
    </source>
</evidence>
<sequence>MSANDIAWEGAADAGKAATGKPETGKPSPGIAAAGKQGRARLPKWLYGWVLPLAVLALWEAASALGLVSDSALPAPSRIARAFWQLCASGDMAEHLKMSALRAGGGFLLGGATGLLLGVFTGLGRWAERTLDPSIQMLRTVPLLAVIPLFILWFGVGEFSKVLLIALGSFFPVYFHTHLGVNSADKKLYEVTRILQYSKLKLMTKLILPAALPNILLGVRLSVGASWLLLAVAEMMGASAGVGYMIQDARVYAQTDIVFVGILLFALVGKLSDSAVRLAERRCLRWSNTYKG</sequence>
<evidence type="ECO:0000256" key="7">
    <source>
        <dbReference type="RuleBase" id="RU363032"/>
    </source>
</evidence>
<name>A0A4S4C4Y0_9BACL</name>
<evidence type="ECO:0000256" key="3">
    <source>
        <dbReference type="ARBA" id="ARBA00022475"/>
    </source>
</evidence>
<dbReference type="Proteomes" id="UP000310636">
    <property type="component" value="Unassembled WGS sequence"/>
</dbReference>
<feature type="transmembrane region" description="Helical" evidence="7">
    <location>
        <begin position="162"/>
        <end position="181"/>
    </location>
</feature>
<gene>
    <name evidence="10" type="ORF">E6C55_07580</name>
</gene>
<feature type="transmembrane region" description="Helical" evidence="7">
    <location>
        <begin position="46"/>
        <end position="68"/>
    </location>
</feature>
<keyword evidence="5 7" id="KW-1133">Transmembrane helix</keyword>
<accession>A0A4S4C4Y0</accession>
<feature type="transmembrane region" description="Helical" evidence="7">
    <location>
        <begin position="225"/>
        <end position="244"/>
    </location>
</feature>
<proteinExistence type="inferred from homology"/>
<dbReference type="Gene3D" id="1.10.3720.10">
    <property type="entry name" value="MetI-like"/>
    <property type="match status" value="1"/>
</dbReference>
<feature type="compositionally biased region" description="Low complexity" evidence="8">
    <location>
        <begin position="7"/>
        <end position="20"/>
    </location>
</feature>
<comment type="similarity">
    <text evidence="7">Belongs to the binding-protein-dependent transport system permease family.</text>
</comment>
<feature type="domain" description="ABC transmembrane type-1" evidence="9">
    <location>
        <begin position="96"/>
        <end position="275"/>
    </location>
</feature>
<evidence type="ECO:0000256" key="4">
    <source>
        <dbReference type="ARBA" id="ARBA00022692"/>
    </source>
</evidence>
<evidence type="ECO:0000313" key="11">
    <source>
        <dbReference type="Proteomes" id="UP000310636"/>
    </source>
</evidence>
<dbReference type="CDD" id="cd06261">
    <property type="entry name" value="TM_PBP2"/>
    <property type="match status" value="1"/>
</dbReference>
<dbReference type="SUPFAM" id="SSF161098">
    <property type="entry name" value="MetI-like"/>
    <property type="match status" value="1"/>
</dbReference>
<dbReference type="EMBL" id="SSOB01000007">
    <property type="protein sequence ID" value="THF82234.1"/>
    <property type="molecule type" value="Genomic_DNA"/>
</dbReference>
<evidence type="ECO:0000256" key="6">
    <source>
        <dbReference type="ARBA" id="ARBA00023136"/>
    </source>
</evidence>
<evidence type="ECO:0000259" key="9">
    <source>
        <dbReference type="PROSITE" id="PS50928"/>
    </source>
</evidence>
<dbReference type="GO" id="GO:0005886">
    <property type="term" value="C:plasma membrane"/>
    <property type="evidence" value="ECO:0007669"/>
    <property type="project" value="UniProtKB-SubCell"/>
</dbReference>
<dbReference type="PROSITE" id="PS50928">
    <property type="entry name" value="ABC_TM1"/>
    <property type="match status" value="1"/>
</dbReference>
<evidence type="ECO:0000256" key="5">
    <source>
        <dbReference type="ARBA" id="ARBA00022989"/>
    </source>
</evidence>
<keyword evidence="11" id="KW-1185">Reference proteome</keyword>
<comment type="subcellular location">
    <subcellularLocation>
        <location evidence="1 7">Cell membrane</location>
        <topology evidence="1 7">Multi-pass membrane protein</topology>
    </subcellularLocation>
</comment>
<dbReference type="OrthoDB" id="9804353at2"/>
<protein>
    <submittedName>
        <fullName evidence="10">ABC transporter permease</fullName>
    </submittedName>
</protein>
<keyword evidence="3" id="KW-1003">Cell membrane</keyword>
<feature type="transmembrane region" description="Helical" evidence="7">
    <location>
        <begin position="138"/>
        <end position="156"/>
    </location>
</feature>
<evidence type="ECO:0000313" key="10">
    <source>
        <dbReference type="EMBL" id="THF82234.1"/>
    </source>
</evidence>
<dbReference type="RefSeq" id="WP_136369172.1">
    <property type="nucleotide sequence ID" value="NZ_SSOB01000007.1"/>
</dbReference>
<evidence type="ECO:0000256" key="2">
    <source>
        <dbReference type="ARBA" id="ARBA00022448"/>
    </source>
</evidence>
<dbReference type="InterPro" id="IPR000515">
    <property type="entry name" value="MetI-like"/>
</dbReference>
<organism evidence="10 11">
    <name type="scientific">Cohnella fermenti</name>
    <dbReference type="NCBI Taxonomy" id="2565925"/>
    <lineage>
        <taxon>Bacteria</taxon>
        <taxon>Bacillati</taxon>
        <taxon>Bacillota</taxon>
        <taxon>Bacilli</taxon>
        <taxon>Bacillales</taxon>
        <taxon>Paenibacillaceae</taxon>
        <taxon>Cohnella</taxon>
    </lineage>
</organism>
<feature type="transmembrane region" description="Helical" evidence="7">
    <location>
        <begin position="106"/>
        <end position="126"/>
    </location>
</feature>
<dbReference type="GO" id="GO:0042918">
    <property type="term" value="P:alkanesulfonate transmembrane transport"/>
    <property type="evidence" value="ECO:0007669"/>
    <property type="project" value="UniProtKB-ARBA"/>
</dbReference>
<dbReference type="PANTHER" id="PTHR30151">
    <property type="entry name" value="ALKANE SULFONATE ABC TRANSPORTER-RELATED, MEMBRANE SUBUNIT"/>
    <property type="match status" value="1"/>
</dbReference>
<dbReference type="Pfam" id="PF00528">
    <property type="entry name" value="BPD_transp_1"/>
    <property type="match status" value="1"/>
</dbReference>
<dbReference type="AlphaFoldDB" id="A0A4S4C4Y0"/>
<keyword evidence="6 7" id="KW-0472">Membrane</keyword>
<keyword evidence="4 7" id="KW-0812">Transmembrane</keyword>
<keyword evidence="2 7" id="KW-0813">Transport</keyword>
<dbReference type="InterPro" id="IPR035906">
    <property type="entry name" value="MetI-like_sf"/>
</dbReference>
<reference evidence="10 11" key="1">
    <citation type="submission" date="2019-04" db="EMBL/GenBank/DDBJ databases">
        <title>Cohnella sp. nov. isolated from preserved vegetables.</title>
        <authorList>
            <person name="Lin S.-Y."/>
            <person name="Hung M.-H."/>
            <person name="Young C.-C."/>
        </authorList>
    </citation>
    <scope>NUCLEOTIDE SEQUENCE [LARGE SCALE GENOMIC DNA]</scope>
    <source>
        <strain evidence="10 11">CC-MHH1044</strain>
    </source>
</reference>
<dbReference type="FunFam" id="1.10.3720.10:FF:000003">
    <property type="entry name" value="Aliphatic sulfonate ABC transporter permease"/>
    <property type="match status" value="1"/>
</dbReference>
<evidence type="ECO:0000256" key="1">
    <source>
        <dbReference type="ARBA" id="ARBA00004651"/>
    </source>
</evidence>